<name>A0ABY7WB15_9BACI</name>
<gene>
    <name evidence="1" type="ORF">PQ477_05040</name>
</gene>
<proteinExistence type="predicted"/>
<dbReference type="RefSeq" id="WP_274273065.1">
    <property type="nucleotide sequence ID" value="NZ_CP117834.1"/>
</dbReference>
<evidence type="ECO:0000313" key="1">
    <source>
        <dbReference type="EMBL" id="WDF04829.1"/>
    </source>
</evidence>
<reference evidence="1 2" key="1">
    <citation type="submission" date="2023-02" db="EMBL/GenBank/DDBJ databases">
        <authorList>
            <person name="Liu G."/>
        </authorList>
    </citation>
    <scope>NUCLEOTIDE SEQUENCE [LARGE SCALE GENOMIC DNA]</scope>
    <source>
        <strain evidence="1 2">DSM 23008</strain>
    </source>
</reference>
<dbReference type="Proteomes" id="UP001215143">
    <property type="component" value="Chromosome"/>
</dbReference>
<dbReference type="EMBL" id="CP117834">
    <property type="protein sequence ID" value="WDF04829.1"/>
    <property type="molecule type" value="Genomic_DNA"/>
</dbReference>
<accession>A0ABY7WB15</accession>
<organism evidence="1 2">
    <name type="scientific">Shouchella hunanensis</name>
    <dbReference type="NCBI Taxonomy" id="766894"/>
    <lineage>
        <taxon>Bacteria</taxon>
        <taxon>Bacillati</taxon>
        <taxon>Bacillota</taxon>
        <taxon>Bacilli</taxon>
        <taxon>Bacillales</taxon>
        <taxon>Bacillaceae</taxon>
        <taxon>Shouchella</taxon>
    </lineage>
</organism>
<protein>
    <submittedName>
        <fullName evidence="1">Uncharacterized protein</fullName>
    </submittedName>
</protein>
<keyword evidence="2" id="KW-1185">Reference proteome</keyword>
<evidence type="ECO:0000313" key="2">
    <source>
        <dbReference type="Proteomes" id="UP001215143"/>
    </source>
</evidence>
<sequence length="103" mass="12447">MNMLSNTYYQPNCHTPYKYKYTFQFSFNETQVTEAEMHSQMCNYIQEYLPFIIQNRCISDDYTRFSLHDHDWNEVGLLKVSIINDYTSKKIVCRVDSLYKSKK</sequence>